<keyword evidence="5" id="KW-1185">Reference proteome</keyword>
<feature type="transmembrane region" description="Helical" evidence="2">
    <location>
        <begin position="1322"/>
        <end position="1343"/>
    </location>
</feature>
<feature type="compositionally biased region" description="Low complexity" evidence="1">
    <location>
        <begin position="1302"/>
        <end position="1313"/>
    </location>
</feature>
<name>A0ABS6WAQ2_9BIFI</name>
<dbReference type="InterPro" id="IPR052901">
    <property type="entry name" value="Bact_TGase-like"/>
</dbReference>
<accession>A0ABS6WAQ2</accession>
<feature type="region of interest" description="Disordered" evidence="1">
    <location>
        <begin position="1477"/>
        <end position="1510"/>
    </location>
</feature>
<feature type="transmembrane region" description="Helical" evidence="2">
    <location>
        <begin position="651"/>
        <end position="670"/>
    </location>
</feature>
<organism evidence="4 5">
    <name type="scientific">Bifidobacterium phasiani</name>
    <dbReference type="NCBI Taxonomy" id="2834431"/>
    <lineage>
        <taxon>Bacteria</taxon>
        <taxon>Bacillati</taxon>
        <taxon>Actinomycetota</taxon>
        <taxon>Actinomycetes</taxon>
        <taxon>Bifidobacteriales</taxon>
        <taxon>Bifidobacteriaceae</taxon>
        <taxon>Bifidobacterium</taxon>
    </lineage>
</organism>
<sequence length="1547" mass="160824">MSGDGTRGAAGRGRRPGRIRAFLDRPRWRWHGLIRPTPSGLLLAALAGALWYAALLMDDRALVGAALAATIAWVWGLALAVAQYALIRADDVDGVDDADAFATGRPGEREVTVRARGRRRLLLPHRVCVSDRHVRLDMDGACVRRFVGGPSARRGWYRRLRTVARWDDPFGLFAVRRPLPRGDDYVLLPDPAAVGSRARASVRRRGPAQDEHTGGVRDYAPGDPPRLIAWRHSAHLGTLMTRETGLDSESAAVIAIDTAGADPDAVDAAVREAMAMLPEEAAAWRSEGRGGRIALTDGRTLAEDRPHALRLLAALAPASGAGDDVARRAEAIAGLAARGGAAVTLLTDRPQGALAGALRARVPDSRLNVVRVPAAQPGEPQAYERIALRLPDGPTITGESKAPVAAAARPVAGRADEEATDDEPHARHRRIAQAVAAAALLALFLLTLDAFADIAAPTGWWPWFAAAVFAVIAVESSIRWRTALRGACRVLATALAVAFAAAAVVAARIHAMTGVWLFDRGAVAALLEGWAAADPADVPVAAVAVPSSGAPAWRVLAAVLGSGFEGLRAQLPPLDVDPAGDVFLIVLCALVAVIVRCLLFWRSSAPGMALPAVVALGADYGLVGHGAAWWQIALAALAFAALLWARGPWRALPAAGAVSAALTVALTLAATPASLNLAYAVPLSFGSSGGLFSSTTINPMIDLKRSLDEGSSAIAFTYTADRRLYMRMTTLGSFDGDTWRFDDALARDGAFYGSVIQLGRDSSNMMSGEERWRGAFSPVQAYLALTGEYAGYGGYEAAQDYSWWSLGGSTVSSIVRGRGYAPLDSLTRRASVTIRSLNSRFLPVPGITRYVNGAGGWSTYSDGTVYNREGSAAQGVDYSAYGTYLDPIVSPDGFAQVESIHAWGEALTADGEPDAEDWRLRRESRRALVDAGIATAEDGWIVMPVELRDDGAVLGADGTTIGSLDPLETERDLVLDPDFCDRVHLGGDESFVVAFRGEDQAAIALWSDDPAVTLAGRDSIVVPAPDGSGTAVLSIQTLDAASAASASLSYISYMLYLQDPSTRNLVTYAGGTSGAYPAFDGSDARTQALRMLAASEAAVHERYTTLPDELPASIRSLADRAGAAVADAADGYDRQVAAMRWLVDYFTDPANGFTYTLDAPDGDGRDNLETVADFLDARAGYCSHYAAALAVLGRALGVPTRMVLGYAPGSGDPEQGDGSYAVAAGQLHSWTEAYIDGVGWVPFDVTPASPDEPAASDADTAGETQPLGLVDPSPADPDADAETTGGSDADALGTDAGETDGSDATASASPAADGQGGVRPPAMVWAVPALAACTLLAAVPGLVRRRRRRLRLGRIAAGRGGGAAARRAWTLAWREVTDTAWDCGLRWSADDTDRDVARRIADSVPDAAAAGTIVGIAERAAAAAFGGADQSGGADMTGPCVATGMADPSGGTGMAGTLGGTAVVGAAGRIDPVRRAGVPVGSEGAGPSGGPGMAEPSAATGPSDAAGAAEACSAAVDAIESAADARSAHPRLAGWRRRIAPASLRRR</sequence>
<dbReference type="EMBL" id="JAHBBD010000027">
    <property type="protein sequence ID" value="MBW3083576.1"/>
    <property type="molecule type" value="Genomic_DNA"/>
</dbReference>
<proteinExistence type="predicted"/>
<dbReference type="PANTHER" id="PTHR42736:SF1">
    <property type="entry name" value="PROTEIN-GLUTAMINE GAMMA-GLUTAMYLTRANSFERASE"/>
    <property type="match status" value="1"/>
</dbReference>
<feature type="transmembrane region" description="Helical" evidence="2">
    <location>
        <begin position="33"/>
        <end position="55"/>
    </location>
</feature>
<gene>
    <name evidence="4" type="ORF">KIH73_09480</name>
</gene>
<evidence type="ECO:0000256" key="1">
    <source>
        <dbReference type="SAM" id="MobiDB-lite"/>
    </source>
</evidence>
<feature type="compositionally biased region" description="Gly residues" evidence="1">
    <location>
        <begin position="1483"/>
        <end position="1492"/>
    </location>
</feature>
<feature type="transmembrane region" description="Helical" evidence="2">
    <location>
        <begin position="490"/>
        <end position="511"/>
    </location>
</feature>
<feature type="compositionally biased region" description="Low complexity" evidence="1">
    <location>
        <begin position="1493"/>
        <end position="1510"/>
    </location>
</feature>
<feature type="transmembrane region" description="Helical" evidence="2">
    <location>
        <begin position="434"/>
        <end position="454"/>
    </location>
</feature>
<dbReference type="RefSeq" id="WP_219082901.1">
    <property type="nucleotide sequence ID" value="NZ_JAHBBD010000027.1"/>
</dbReference>
<dbReference type="Pfam" id="PF11992">
    <property type="entry name" value="TgpA_N"/>
    <property type="match status" value="1"/>
</dbReference>
<dbReference type="SMART" id="SM00460">
    <property type="entry name" value="TGc"/>
    <property type="match status" value="1"/>
</dbReference>
<keyword evidence="2" id="KW-0472">Membrane</keyword>
<feature type="transmembrane region" description="Helical" evidence="2">
    <location>
        <begin position="61"/>
        <end position="82"/>
    </location>
</feature>
<evidence type="ECO:0000256" key="2">
    <source>
        <dbReference type="SAM" id="Phobius"/>
    </source>
</evidence>
<feature type="transmembrane region" description="Helical" evidence="2">
    <location>
        <begin position="460"/>
        <end position="478"/>
    </location>
</feature>
<dbReference type="Pfam" id="PF01841">
    <property type="entry name" value="Transglut_core"/>
    <property type="match status" value="1"/>
</dbReference>
<feature type="domain" description="Transglutaminase-like" evidence="3">
    <location>
        <begin position="1174"/>
        <end position="1247"/>
    </location>
</feature>
<feature type="transmembrane region" description="Helical" evidence="2">
    <location>
        <begin position="622"/>
        <end position="645"/>
    </location>
</feature>
<dbReference type="InterPro" id="IPR002931">
    <property type="entry name" value="Transglutaminase-like"/>
</dbReference>
<dbReference type="Proteomes" id="UP000812844">
    <property type="component" value="Unassembled WGS sequence"/>
</dbReference>
<dbReference type="PANTHER" id="PTHR42736">
    <property type="entry name" value="PROTEIN-GLUTAMINE GAMMA-GLUTAMYLTRANSFERASE"/>
    <property type="match status" value="1"/>
</dbReference>
<evidence type="ECO:0000259" key="3">
    <source>
        <dbReference type="SMART" id="SM00460"/>
    </source>
</evidence>
<dbReference type="InterPro" id="IPR021878">
    <property type="entry name" value="TgpA_N"/>
</dbReference>
<evidence type="ECO:0000313" key="5">
    <source>
        <dbReference type="Proteomes" id="UP000812844"/>
    </source>
</evidence>
<protein>
    <submittedName>
        <fullName evidence="4">DUF58 domain-containing protein</fullName>
    </submittedName>
</protein>
<feature type="region of interest" description="Disordered" evidence="1">
    <location>
        <begin position="1245"/>
        <end position="1317"/>
    </location>
</feature>
<feature type="compositionally biased region" description="Basic residues" evidence="1">
    <location>
        <begin position="1534"/>
        <end position="1547"/>
    </location>
</feature>
<evidence type="ECO:0000313" key="4">
    <source>
        <dbReference type="EMBL" id="MBW3083576.1"/>
    </source>
</evidence>
<keyword evidence="2" id="KW-1133">Transmembrane helix</keyword>
<reference evidence="4 5" key="1">
    <citation type="submission" date="2021-05" db="EMBL/GenBank/DDBJ databases">
        <title>Phylogenetic classification of ten novel species belonging to the genus Bifidobacterium comprising B. colchicus sp. nov., B. abeli sp. nov., B. bicoloris sp. nov., B. guerezis sp. nov., B. rosaliae sp. nov., B. santillanensis sp. nov., B. argentati sp. nov., B. amazzoni sp. nov., B. pluviali sp. nov., and B. pinnaculum sp. nov.</title>
        <authorList>
            <person name="Lugli G.A."/>
            <person name="Ruiz Garcia L."/>
            <person name="Margolles A."/>
            <person name="Ventura M."/>
        </authorList>
    </citation>
    <scope>NUCLEOTIDE SEQUENCE [LARGE SCALE GENOMIC DNA]</scope>
    <source>
        <strain evidence="4 5">6T3</strain>
    </source>
</reference>
<feature type="transmembrane region" description="Helical" evidence="2">
    <location>
        <begin position="582"/>
        <end position="601"/>
    </location>
</feature>
<comment type="caution">
    <text evidence="4">The sequence shown here is derived from an EMBL/GenBank/DDBJ whole genome shotgun (WGS) entry which is preliminary data.</text>
</comment>
<feature type="compositionally biased region" description="Low complexity" evidence="1">
    <location>
        <begin position="1246"/>
        <end position="1261"/>
    </location>
</feature>
<feature type="transmembrane region" description="Helical" evidence="2">
    <location>
        <begin position="677"/>
        <end position="697"/>
    </location>
</feature>
<keyword evidence="2" id="KW-0812">Transmembrane</keyword>
<feature type="region of interest" description="Disordered" evidence="1">
    <location>
        <begin position="1524"/>
        <end position="1547"/>
    </location>
</feature>
<feature type="region of interest" description="Disordered" evidence="1">
    <location>
        <begin position="198"/>
        <end position="222"/>
    </location>
</feature>